<feature type="transmembrane region" description="Helical" evidence="1">
    <location>
        <begin position="87"/>
        <end position="107"/>
    </location>
</feature>
<dbReference type="EMBL" id="JABMCH010000066">
    <property type="protein sequence ID" value="NUU47869.1"/>
    <property type="molecule type" value="Genomic_DNA"/>
</dbReference>
<dbReference type="AlphaFoldDB" id="A0A7Y6EG02"/>
<keyword evidence="1" id="KW-1133">Transmembrane helix</keyword>
<sequence>MNMMGRARASCECCKADLPPFPAGSRIEPCRSCRRPMVLLRPPAGRLDPGRVRGLFDLAGAVTGILMMVLISAFVLTSMSPLRFSKWLTLLIFAMGSVLAVDGILSLRTGIDRTWHRRRDGRSARLMGGAKIAGAVYALLMVVIGVTL</sequence>
<gene>
    <name evidence="2" type="ORF">HP438_12910</name>
</gene>
<comment type="caution">
    <text evidence="2">The sequence shown here is derived from an EMBL/GenBank/DDBJ whole genome shotgun (WGS) entry which is preliminary data.</text>
</comment>
<name>A0A7Y6EG02_9SPHN</name>
<protein>
    <submittedName>
        <fullName evidence="2">Uncharacterized protein</fullName>
    </submittedName>
</protein>
<organism evidence="2 3">
    <name type="scientific">Sphingomonas zeae</name>
    <dbReference type="NCBI Taxonomy" id="1646122"/>
    <lineage>
        <taxon>Bacteria</taxon>
        <taxon>Pseudomonadati</taxon>
        <taxon>Pseudomonadota</taxon>
        <taxon>Alphaproteobacteria</taxon>
        <taxon>Sphingomonadales</taxon>
        <taxon>Sphingomonadaceae</taxon>
        <taxon>Sphingomonas</taxon>
    </lineage>
</organism>
<keyword evidence="1" id="KW-0472">Membrane</keyword>
<dbReference type="Proteomes" id="UP000536441">
    <property type="component" value="Unassembled WGS sequence"/>
</dbReference>
<accession>A0A7Y6EG02</accession>
<proteinExistence type="predicted"/>
<reference evidence="2 3" key="1">
    <citation type="submission" date="2020-05" db="EMBL/GenBank/DDBJ databases">
        <title>Genome Sequencing of Type Strains.</title>
        <authorList>
            <person name="Lemaire J.F."/>
            <person name="Inderbitzin P."/>
            <person name="Gregorio O.A."/>
            <person name="Collins S.B."/>
            <person name="Wespe N."/>
            <person name="Knight-Connoni V."/>
        </authorList>
    </citation>
    <scope>NUCLEOTIDE SEQUENCE [LARGE SCALE GENOMIC DNA]</scope>
    <source>
        <strain evidence="2 3">DSM 100049</strain>
    </source>
</reference>
<keyword evidence="1" id="KW-0812">Transmembrane</keyword>
<feature type="transmembrane region" description="Helical" evidence="1">
    <location>
        <begin position="55"/>
        <end position="75"/>
    </location>
</feature>
<feature type="transmembrane region" description="Helical" evidence="1">
    <location>
        <begin position="128"/>
        <end position="147"/>
    </location>
</feature>
<keyword evidence="3" id="KW-1185">Reference proteome</keyword>
<evidence type="ECO:0000256" key="1">
    <source>
        <dbReference type="SAM" id="Phobius"/>
    </source>
</evidence>
<evidence type="ECO:0000313" key="3">
    <source>
        <dbReference type="Proteomes" id="UP000536441"/>
    </source>
</evidence>
<evidence type="ECO:0000313" key="2">
    <source>
        <dbReference type="EMBL" id="NUU47869.1"/>
    </source>
</evidence>